<protein>
    <submittedName>
        <fullName evidence="4">AMIN domain-containing protein</fullName>
    </submittedName>
</protein>
<evidence type="ECO:0000313" key="4">
    <source>
        <dbReference type="EMBL" id="MDC0715145.1"/>
    </source>
</evidence>
<feature type="domain" description="AMIN" evidence="3">
    <location>
        <begin position="373"/>
        <end position="465"/>
    </location>
</feature>
<dbReference type="EMBL" id="JAQNDM010000002">
    <property type="protein sequence ID" value="MDC0715145.1"/>
    <property type="molecule type" value="Genomic_DNA"/>
</dbReference>
<feature type="compositionally biased region" description="Basic and acidic residues" evidence="1">
    <location>
        <begin position="185"/>
        <end position="218"/>
    </location>
</feature>
<feature type="signal peptide" evidence="2">
    <location>
        <begin position="1"/>
        <end position="20"/>
    </location>
</feature>
<sequence>MKAYAVAVVGWVLLPLLALAQEKAALNSITRVTVNGGVVEIAGSQKPSFTTFTMTDPPRLVIDISGAVLTGVPEEIPARGGGVTGLRTANYGSEATAVARVLIGYERDVETDIQVSNHVLFVKVLEEGSQAVAQARPFESEQAPAQGSGTAAEPASPDAAQASAAAQADREAQDKAATQASAAARADREAQDKATAQEEETRRRAQETAAAEKKRQEEAAQAQAKRQEEAKQREETARAQAEARKAAEAEEKQRQKEEAQAKRQAEAEEKQRKQDEARAQAEARKAAEAEEKQRQKEEAQAKRQAEAEEKQRKQDEARAQAEARRSAQAEEKRRQPQEPRVASAEPPAREVPRESEAAPGISEKRKTLEIVGFQQRTGSSRVYIRTNERVQYKVSQSDREILLELENTQIGKGNNTRALDTSFFDTAVSRVDPIAGPGRSVRVSIRLKEPVSVQTRQEGNTISLDFPR</sequence>
<evidence type="ECO:0000313" key="5">
    <source>
        <dbReference type="Proteomes" id="UP001221838"/>
    </source>
</evidence>
<feature type="domain" description="AMIN" evidence="3">
    <location>
        <begin position="30"/>
        <end position="111"/>
    </location>
</feature>
<organism evidence="4 5">
    <name type="scientific">Stigmatella ashevillensis</name>
    <dbReference type="NCBI Taxonomy" id="2995309"/>
    <lineage>
        <taxon>Bacteria</taxon>
        <taxon>Pseudomonadati</taxon>
        <taxon>Myxococcota</taxon>
        <taxon>Myxococcia</taxon>
        <taxon>Myxococcales</taxon>
        <taxon>Cystobacterineae</taxon>
        <taxon>Archangiaceae</taxon>
        <taxon>Stigmatella</taxon>
    </lineage>
</organism>
<dbReference type="RefSeq" id="WP_272145820.1">
    <property type="nucleotide sequence ID" value="NZ_JAQNDM010000002.1"/>
</dbReference>
<gene>
    <name evidence="4" type="ORF">POL68_42245</name>
</gene>
<dbReference type="Gene3D" id="2.60.40.3500">
    <property type="match status" value="1"/>
</dbReference>
<dbReference type="Proteomes" id="UP001221838">
    <property type="component" value="Unassembled WGS sequence"/>
</dbReference>
<feature type="compositionally biased region" description="Low complexity" evidence="1">
    <location>
        <begin position="151"/>
        <end position="167"/>
    </location>
</feature>
<evidence type="ECO:0000259" key="3">
    <source>
        <dbReference type="Pfam" id="PF11741"/>
    </source>
</evidence>
<feature type="region of interest" description="Disordered" evidence="1">
    <location>
        <begin position="135"/>
        <end position="367"/>
    </location>
</feature>
<feature type="compositionally biased region" description="Basic and acidic residues" evidence="1">
    <location>
        <begin position="225"/>
        <end position="337"/>
    </location>
</feature>
<evidence type="ECO:0000256" key="2">
    <source>
        <dbReference type="SAM" id="SignalP"/>
    </source>
</evidence>
<proteinExistence type="predicted"/>
<name>A0ABT5DPS3_9BACT</name>
<accession>A0ABT5DPS3</accession>
<comment type="caution">
    <text evidence="4">The sequence shown here is derived from an EMBL/GenBank/DDBJ whole genome shotgun (WGS) entry which is preliminary data.</text>
</comment>
<keyword evidence="5" id="KW-1185">Reference proteome</keyword>
<dbReference type="InterPro" id="IPR021731">
    <property type="entry name" value="AMIN_dom"/>
</dbReference>
<reference evidence="4 5" key="1">
    <citation type="submission" date="2022-11" db="EMBL/GenBank/DDBJ databases">
        <title>Minimal conservation of predation-associated metabolite biosynthetic gene clusters underscores biosynthetic potential of Myxococcota including descriptions for ten novel species: Archangium lansinium sp. nov., Myxococcus landrumus sp. nov., Nannocystis bai.</title>
        <authorList>
            <person name="Ahearne A."/>
            <person name="Stevens C."/>
            <person name="Dowd S."/>
        </authorList>
    </citation>
    <scope>NUCLEOTIDE SEQUENCE [LARGE SCALE GENOMIC DNA]</scope>
    <source>
        <strain evidence="4 5">NCWAL01</strain>
    </source>
</reference>
<feature type="compositionally biased region" description="Low complexity" evidence="1">
    <location>
        <begin position="175"/>
        <end position="184"/>
    </location>
</feature>
<dbReference type="Pfam" id="PF11741">
    <property type="entry name" value="AMIN"/>
    <property type="match status" value="2"/>
</dbReference>
<evidence type="ECO:0000256" key="1">
    <source>
        <dbReference type="SAM" id="MobiDB-lite"/>
    </source>
</evidence>
<keyword evidence="2" id="KW-0732">Signal</keyword>
<feature type="chain" id="PRO_5047451996" evidence="2">
    <location>
        <begin position="21"/>
        <end position="468"/>
    </location>
</feature>
<feature type="compositionally biased region" description="Basic and acidic residues" evidence="1">
    <location>
        <begin position="347"/>
        <end position="367"/>
    </location>
</feature>